<evidence type="ECO:0000313" key="3">
    <source>
        <dbReference type="Proteomes" id="UP001064489"/>
    </source>
</evidence>
<reference evidence="2" key="1">
    <citation type="journal article" date="2022" name="Plant J.">
        <title>Strategies of tolerance reflected in two North American maple genomes.</title>
        <authorList>
            <person name="McEvoy S.L."/>
            <person name="Sezen U.U."/>
            <person name="Trouern-Trend A."/>
            <person name="McMahon S.M."/>
            <person name="Schaberg P.G."/>
            <person name="Yang J."/>
            <person name="Wegrzyn J.L."/>
            <person name="Swenson N.G."/>
        </authorList>
    </citation>
    <scope>NUCLEOTIDE SEQUENCE</scope>
    <source>
        <strain evidence="2">91603</strain>
    </source>
</reference>
<evidence type="ECO:0000313" key="2">
    <source>
        <dbReference type="EMBL" id="KAI9186749.1"/>
    </source>
</evidence>
<feature type="compositionally biased region" description="Basic and acidic residues" evidence="1">
    <location>
        <begin position="69"/>
        <end position="80"/>
    </location>
</feature>
<comment type="caution">
    <text evidence="2">The sequence shown here is derived from an EMBL/GenBank/DDBJ whole genome shotgun (WGS) entry which is preliminary data.</text>
</comment>
<dbReference type="EMBL" id="JAJSOW010000100">
    <property type="protein sequence ID" value="KAI9186749.1"/>
    <property type="molecule type" value="Genomic_DNA"/>
</dbReference>
<sequence>MTRSEKGEPWLPENDQDQVGQLLERSPTLALQQRRRSVTVSGESGKHLEEARRRMKSDQGQIGVPPESAGKEEAASEKRRSYAGNGRTAPTSSLGRGTSPPTAAAAAGCRRRPERKLIRALIPYRI</sequence>
<accession>A0AAD5J5X2</accession>
<reference evidence="2" key="2">
    <citation type="submission" date="2023-02" db="EMBL/GenBank/DDBJ databases">
        <authorList>
            <person name="Swenson N.G."/>
            <person name="Wegrzyn J.L."/>
            <person name="Mcevoy S.L."/>
        </authorList>
    </citation>
    <scope>NUCLEOTIDE SEQUENCE</scope>
    <source>
        <strain evidence="2">91603</strain>
        <tissue evidence="2">Leaf</tissue>
    </source>
</reference>
<feature type="compositionally biased region" description="Low complexity" evidence="1">
    <location>
        <begin position="95"/>
        <end position="108"/>
    </location>
</feature>
<keyword evidence="3" id="KW-1185">Reference proteome</keyword>
<dbReference type="AlphaFoldDB" id="A0AAD5J5X2"/>
<feature type="region of interest" description="Disordered" evidence="1">
    <location>
        <begin position="1"/>
        <end position="111"/>
    </location>
</feature>
<proteinExistence type="predicted"/>
<dbReference type="Proteomes" id="UP001064489">
    <property type="component" value="Chromosome 3"/>
</dbReference>
<protein>
    <submittedName>
        <fullName evidence="2">Uncharacterized protein</fullName>
    </submittedName>
</protein>
<gene>
    <name evidence="2" type="ORF">LWI28_020462</name>
</gene>
<evidence type="ECO:0000256" key="1">
    <source>
        <dbReference type="SAM" id="MobiDB-lite"/>
    </source>
</evidence>
<organism evidence="2 3">
    <name type="scientific">Acer negundo</name>
    <name type="common">Box elder</name>
    <dbReference type="NCBI Taxonomy" id="4023"/>
    <lineage>
        <taxon>Eukaryota</taxon>
        <taxon>Viridiplantae</taxon>
        <taxon>Streptophyta</taxon>
        <taxon>Embryophyta</taxon>
        <taxon>Tracheophyta</taxon>
        <taxon>Spermatophyta</taxon>
        <taxon>Magnoliopsida</taxon>
        <taxon>eudicotyledons</taxon>
        <taxon>Gunneridae</taxon>
        <taxon>Pentapetalae</taxon>
        <taxon>rosids</taxon>
        <taxon>malvids</taxon>
        <taxon>Sapindales</taxon>
        <taxon>Sapindaceae</taxon>
        <taxon>Hippocastanoideae</taxon>
        <taxon>Acereae</taxon>
        <taxon>Acer</taxon>
    </lineage>
</organism>
<name>A0AAD5J5X2_ACENE</name>